<evidence type="ECO:0000259" key="13">
    <source>
        <dbReference type="PROSITE" id="PS50042"/>
    </source>
</evidence>
<dbReference type="InterPro" id="IPR036770">
    <property type="entry name" value="Ankyrin_rpt-contain_sf"/>
</dbReference>
<keyword evidence="10" id="KW-0040">ANK repeat</keyword>
<keyword evidence="5" id="KW-0630">Potassium</keyword>
<dbReference type="PROSITE" id="PS50088">
    <property type="entry name" value="ANK_REPEAT"/>
    <property type="match status" value="1"/>
</dbReference>
<dbReference type="CDD" id="cd00038">
    <property type="entry name" value="CAP_ED"/>
    <property type="match status" value="1"/>
</dbReference>
<dbReference type="PANTHER" id="PTHR45743">
    <property type="entry name" value="POTASSIUM CHANNEL AKT1"/>
    <property type="match status" value="1"/>
</dbReference>
<dbReference type="PROSITE" id="PS50297">
    <property type="entry name" value="ANK_REP_REGION"/>
    <property type="match status" value="1"/>
</dbReference>
<feature type="region of interest" description="Disordered" evidence="11">
    <location>
        <begin position="615"/>
        <end position="691"/>
    </location>
</feature>
<keyword evidence="5" id="KW-0631">Potassium channel</keyword>
<protein>
    <submittedName>
        <fullName evidence="15">Uncharacterized protein</fullName>
    </submittedName>
</protein>
<dbReference type="InterPro" id="IPR005821">
    <property type="entry name" value="Ion_trans_dom"/>
</dbReference>
<dbReference type="PROSITE" id="PS51746">
    <property type="entry name" value="PPM_2"/>
    <property type="match status" value="1"/>
</dbReference>
<dbReference type="SUPFAM" id="SSF81606">
    <property type="entry name" value="PP2C-like"/>
    <property type="match status" value="1"/>
</dbReference>
<dbReference type="SUPFAM" id="SSF48403">
    <property type="entry name" value="Ankyrin repeat"/>
    <property type="match status" value="1"/>
</dbReference>
<dbReference type="InterPro" id="IPR036457">
    <property type="entry name" value="PPM-type-like_dom_sf"/>
</dbReference>
<dbReference type="Gene3D" id="2.60.120.10">
    <property type="entry name" value="Jelly Rolls"/>
    <property type="match status" value="1"/>
</dbReference>
<feature type="transmembrane region" description="Helical" evidence="12">
    <location>
        <begin position="715"/>
        <end position="734"/>
    </location>
</feature>
<dbReference type="SUPFAM" id="SSF51206">
    <property type="entry name" value="cAMP-binding domain-like"/>
    <property type="match status" value="1"/>
</dbReference>
<dbReference type="Gene3D" id="3.60.40.10">
    <property type="entry name" value="PPM-type phosphatase domain"/>
    <property type="match status" value="1"/>
</dbReference>
<evidence type="ECO:0000256" key="1">
    <source>
        <dbReference type="ARBA" id="ARBA00004141"/>
    </source>
</evidence>
<dbReference type="PANTHER" id="PTHR45743:SF2">
    <property type="entry name" value="POTASSIUM CHANNEL AKT1"/>
    <property type="match status" value="1"/>
</dbReference>
<evidence type="ECO:0000256" key="3">
    <source>
        <dbReference type="ARBA" id="ARBA00022448"/>
    </source>
</evidence>
<dbReference type="InterPro" id="IPR014710">
    <property type="entry name" value="RmlC-like_jellyroll"/>
</dbReference>
<keyword evidence="3" id="KW-0813">Transport</keyword>
<evidence type="ECO:0000256" key="5">
    <source>
        <dbReference type="ARBA" id="ARBA00022826"/>
    </source>
</evidence>
<dbReference type="Proteomes" id="UP001445335">
    <property type="component" value="Unassembled WGS sequence"/>
</dbReference>
<evidence type="ECO:0000256" key="6">
    <source>
        <dbReference type="ARBA" id="ARBA00022882"/>
    </source>
</evidence>
<dbReference type="SUPFAM" id="SSF81324">
    <property type="entry name" value="Voltage-gated potassium channels"/>
    <property type="match status" value="1"/>
</dbReference>
<keyword evidence="6" id="KW-0407">Ion channel</keyword>
<keyword evidence="16" id="KW-1185">Reference proteome</keyword>
<comment type="similarity">
    <text evidence="2">Belongs to the potassium channel family. Plant (TC 1.A.1.4) subfamily.</text>
</comment>
<feature type="transmembrane region" description="Helical" evidence="12">
    <location>
        <begin position="793"/>
        <end position="812"/>
    </location>
</feature>
<dbReference type="CDD" id="cd00143">
    <property type="entry name" value="PP2Cc"/>
    <property type="match status" value="1"/>
</dbReference>
<gene>
    <name evidence="15" type="ORF">WJX81_004819</name>
</gene>
<keyword evidence="9 12" id="KW-0472">Membrane</keyword>
<evidence type="ECO:0000256" key="9">
    <source>
        <dbReference type="ARBA" id="ARBA00023136"/>
    </source>
</evidence>
<dbReference type="GO" id="GO:0005249">
    <property type="term" value="F:voltage-gated potassium channel activity"/>
    <property type="evidence" value="ECO:0007669"/>
    <property type="project" value="InterPro"/>
</dbReference>
<dbReference type="InterPro" id="IPR000595">
    <property type="entry name" value="cNMP-bd_dom"/>
</dbReference>
<evidence type="ECO:0000313" key="15">
    <source>
        <dbReference type="EMBL" id="KAK9840789.1"/>
    </source>
</evidence>
<dbReference type="Gene3D" id="1.25.40.20">
    <property type="entry name" value="Ankyrin repeat-containing domain"/>
    <property type="match status" value="2"/>
</dbReference>
<dbReference type="EMBL" id="JALJOU010000012">
    <property type="protein sequence ID" value="KAK9840789.1"/>
    <property type="molecule type" value="Genomic_DNA"/>
</dbReference>
<dbReference type="PROSITE" id="PS50042">
    <property type="entry name" value="CNMP_BINDING_3"/>
    <property type="match status" value="1"/>
</dbReference>
<comment type="caution">
    <text evidence="15">The sequence shown here is derived from an EMBL/GenBank/DDBJ whole genome shotgun (WGS) entry which is preliminary data.</text>
</comment>
<keyword evidence="5" id="KW-0633">Potassium transport</keyword>
<feature type="region of interest" description="Disordered" evidence="11">
    <location>
        <begin position="561"/>
        <end position="585"/>
    </location>
</feature>
<dbReference type="Pfam" id="PF00481">
    <property type="entry name" value="PP2C"/>
    <property type="match status" value="1"/>
</dbReference>
<dbReference type="SMART" id="SM00100">
    <property type="entry name" value="cNMP"/>
    <property type="match status" value="1"/>
</dbReference>
<dbReference type="Pfam" id="PF12796">
    <property type="entry name" value="Ank_2"/>
    <property type="match status" value="2"/>
</dbReference>
<evidence type="ECO:0000256" key="12">
    <source>
        <dbReference type="SAM" id="Phobius"/>
    </source>
</evidence>
<dbReference type="InterPro" id="IPR002110">
    <property type="entry name" value="Ankyrin_rpt"/>
</dbReference>
<feature type="domain" description="PPM-type phosphatase" evidence="14">
    <location>
        <begin position="33"/>
        <end position="327"/>
    </location>
</feature>
<dbReference type="Pfam" id="PF00520">
    <property type="entry name" value="Ion_trans"/>
    <property type="match status" value="1"/>
</dbReference>
<organism evidence="15 16">
    <name type="scientific">Elliptochloris bilobata</name>
    <dbReference type="NCBI Taxonomy" id="381761"/>
    <lineage>
        <taxon>Eukaryota</taxon>
        <taxon>Viridiplantae</taxon>
        <taxon>Chlorophyta</taxon>
        <taxon>core chlorophytes</taxon>
        <taxon>Trebouxiophyceae</taxon>
        <taxon>Trebouxiophyceae incertae sedis</taxon>
        <taxon>Elliptochloris clade</taxon>
        <taxon>Elliptochloris</taxon>
    </lineage>
</organism>
<evidence type="ECO:0000259" key="14">
    <source>
        <dbReference type="PROSITE" id="PS51746"/>
    </source>
</evidence>
<dbReference type="InterPro" id="IPR018490">
    <property type="entry name" value="cNMP-bd_dom_sf"/>
</dbReference>
<feature type="compositionally biased region" description="Basic and acidic residues" evidence="11">
    <location>
        <begin position="627"/>
        <end position="644"/>
    </location>
</feature>
<dbReference type="InterPro" id="IPR001932">
    <property type="entry name" value="PPM-type_phosphatase-like_dom"/>
</dbReference>
<dbReference type="Gene3D" id="1.10.287.70">
    <property type="match status" value="1"/>
</dbReference>
<dbReference type="InterPro" id="IPR045319">
    <property type="entry name" value="KAT/AKT"/>
</dbReference>
<proteinExistence type="inferred from homology"/>
<reference evidence="15 16" key="1">
    <citation type="journal article" date="2024" name="Nat. Commun.">
        <title>Phylogenomics reveals the evolutionary origins of lichenization in chlorophyte algae.</title>
        <authorList>
            <person name="Puginier C."/>
            <person name="Libourel C."/>
            <person name="Otte J."/>
            <person name="Skaloud P."/>
            <person name="Haon M."/>
            <person name="Grisel S."/>
            <person name="Petersen M."/>
            <person name="Berrin J.G."/>
            <person name="Delaux P.M."/>
            <person name="Dal Grande F."/>
            <person name="Keller J."/>
        </authorList>
    </citation>
    <scope>NUCLEOTIDE SEQUENCE [LARGE SCALE GENOMIC DNA]</scope>
    <source>
        <strain evidence="15 16">SAG 245.80</strain>
    </source>
</reference>
<keyword evidence="7 12" id="KW-1133">Transmembrane helix</keyword>
<accession>A0AAW1S4V0</accession>
<evidence type="ECO:0000256" key="10">
    <source>
        <dbReference type="PROSITE-ProRule" id="PRU00023"/>
    </source>
</evidence>
<dbReference type="SMART" id="SM00332">
    <property type="entry name" value="PP2Cc"/>
    <property type="match status" value="1"/>
</dbReference>
<comment type="subcellular location">
    <subcellularLocation>
        <location evidence="1">Membrane</location>
        <topology evidence="1">Multi-pass membrane protein</topology>
    </subcellularLocation>
</comment>
<keyword evidence="6" id="KW-0851">Voltage-gated channel</keyword>
<feature type="transmembrane region" description="Helical" evidence="12">
    <location>
        <begin position="909"/>
        <end position="934"/>
    </location>
</feature>
<keyword evidence="4 12" id="KW-0812">Transmembrane</keyword>
<evidence type="ECO:0000256" key="7">
    <source>
        <dbReference type="ARBA" id="ARBA00022989"/>
    </source>
</evidence>
<evidence type="ECO:0000256" key="2">
    <source>
        <dbReference type="ARBA" id="ARBA00007929"/>
    </source>
</evidence>
<evidence type="ECO:0000256" key="4">
    <source>
        <dbReference type="ARBA" id="ARBA00022692"/>
    </source>
</evidence>
<feature type="region of interest" description="Disordered" evidence="11">
    <location>
        <begin position="505"/>
        <end position="524"/>
    </location>
</feature>
<feature type="domain" description="Cyclic nucleotide-binding" evidence="13">
    <location>
        <begin position="1011"/>
        <end position="1143"/>
    </location>
</feature>
<evidence type="ECO:0000256" key="8">
    <source>
        <dbReference type="ARBA" id="ARBA00023065"/>
    </source>
</evidence>
<sequence>MPGAGTAMVDDSCMAAHGVAERKSITVMQTEPVVQHAALQCFLKGEDVVLCQPCLDFPATKRGGLTNGGWKAAARCGSYGLYCVFDGHNGVACAQHIHDLLLEALHTRLPSGVPPLEREEAAAREWREGLQWALVSAIDEVQHSFACEGRLAGATATIVLQAGWLVTVASIGDSRAALDTGAGVVQLSVDHRVATHKAERRRLDALGIQIAPIDTSGVGPADGPSATGWGPLRVWPGGLCLSRSLGDFDVGACVLALPHIFQVRVPNTGGRLVVASDGVWDAFAKPERVARMSRGWHTEEAPERLVEAIRRAHGGLKDDTSVIVLDLLPPGCSWPAIAGKKTPSRRSTGCLCFSPATLDASPPPLGQAQVLADLDVAAAVGLMGAPVADVPSWCTSTTAEALRRSQGAAVEAWKGATSMRKMGREPSRVDLEGFFAGADADAAAAANITKAEALPAQGTMPPEAPKIKKTARFAPGALEDYTVKAGVCAPPSVPDYSVRAGGNAARRGAQGRGAGGTLGGVLGSGDGAHVDRSVRFRRNIASPEDFASQFGAYKGRLEDCNDASGSGRGPELQSKNSGNKQGLWHADPSVRFRDAVAPAEGGGFAAKFGAYSDDPRSLIPGDSGHGPGDHGDRSDSLERADGKAAKGKLRGGLFGRRTPGARLSMDAVGAPERSPEERGIDAGTAEAPPSWTSANKRKKLPFGIIHPKDTWYRNWLYTTLVGALWTSVYVPYILAFQDHPGLYPYDSFKALLEYATVALFAVDIVFKFRLAFYDEELLVDDARAIAMRYLRGWFTVDFLSTFPFALMRMYRLGWLFEQMEINLSINLLWTTLFRNVLVTWLATHWAGCILYYIALQEGLSEHTWLQIKPDFVASLSSFGRYILSVYWSITTLSTVGYGDWNPTTPLEMGFVVFYMLFNVFLNAYVLGTITILIVKHDQKLGTYRERIDNCRQYSAINDVPPDLTASMMAHLRLSFNNEQASDERVLSSYPTTIRRRVLRHLYLQRARSCRLFEGVQTKCMDSLLNASKVELFMPKIEVIAEGDYSNELYIIVHGEELGAGAAGENSDVRLQVDQHTSVHGGQRTLGEGDTFGEFAFFTGVRQASSVQTLTVCRVLTITHAAYAGVAGAFPLSARRVLLNLHSRAQEVVDLRFRGDRARSLLDRAPPELKYAFAHPETAENAMQAAAGDLSPTQQQCLAQLMRLRHLVSATIAKQDEDRTQRFLFAASRGDGATVRSMLEQGFSADSADYDGRSALMLSAGKGHTDVVEMLLGAGADANLRDCLGGSALLGAAQAGHHATIDVLTAQGATLGLLGAEAAGRMCSCVHSGDLVLLRNLMRAGIDINAADYDMRTALMVAAADGSLAAVKLLVEEGNAPLNSTDRWGHTALDEATREQRCDVIVYLRQRNAPTTGRRK</sequence>
<dbReference type="GO" id="GO:0034702">
    <property type="term" value="C:monoatomic ion channel complex"/>
    <property type="evidence" value="ECO:0007669"/>
    <property type="project" value="UniProtKB-KW"/>
</dbReference>
<keyword evidence="8" id="KW-0406">Ion transport</keyword>
<feature type="transmembrane region" description="Helical" evidence="12">
    <location>
        <begin position="832"/>
        <end position="855"/>
    </location>
</feature>
<feature type="transmembrane region" description="Helical" evidence="12">
    <location>
        <begin position="867"/>
        <end position="889"/>
    </location>
</feature>
<dbReference type="SMART" id="SM00248">
    <property type="entry name" value="ANK"/>
    <property type="match status" value="5"/>
</dbReference>
<name>A0AAW1S4V0_9CHLO</name>
<feature type="repeat" description="ANK" evidence="10">
    <location>
        <begin position="1250"/>
        <end position="1282"/>
    </location>
</feature>
<feature type="compositionally biased region" description="Gly residues" evidence="11">
    <location>
        <begin position="510"/>
        <end position="524"/>
    </location>
</feature>
<evidence type="ECO:0000256" key="11">
    <source>
        <dbReference type="SAM" id="MobiDB-lite"/>
    </source>
</evidence>
<evidence type="ECO:0000313" key="16">
    <source>
        <dbReference type="Proteomes" id="UP001445335"/>
    </source>
</evidence>